<dbReference type="GO" id="GO:0005576">
    <property type="term" value="C:extracellular region"/>
    <property type="evidence" value="ECO:0007669"/>
    <property type="project" value="UniProtKB-SubCell"/>
</dbReference>
<dbReference type="Proteomes" id="UP000693981">
    <property type="component" value="Unassembled WGS sequence"/>
</dbReference>
<keyword evidence="3" id="KW-0964">Secreted</keyword>
<protein>
    <submittedName>
        <fullName evidence="6">Uncharacterized protein</fullName>
    </submittedName>
</protein>
<evidence type="ECO:0000256" key="5">
    <source>
        <dbReference type="SAM" id="SignalP"/>
    </source>
</evidence>
<name>A0A8T1V9U9_9STRA</name>
<comment type="similarity">
    <text evidence="2">Belongs to the Necrosis inducing protein (NPP1) family.</text>
</comment>
<comment type="caution">
    <text evidence="6">The sequence shown here is derived from an EMBL/GenBank/DDBJ whole genome shotgun (WGS) entry which is preliminary data.</text>
</comment>
<gene>
    <name evidence="6" type="ORF">PHYBOEH_000705</name>
</gene>
<comment type="subcellular location">
    <subcellularLocation>
        <location evidence="1">Secreted</location>
    </subcellularLocation>
</comment>
<evidence type="ECO:0000256" key="2">
    <source>
        <dbReference type="ARBA" id="ARBA00009520"/>
    </source>
</evidence>
<dbReference type="Pfam" id="PF05630">
    <property type="entry name" value="NPP1"/>
    <property type="match status" value="1"/>
</dbReference>
<keyword evidence="4" id="KW-0843">Virulence</keyword>
<sequence length="233" mass="25285">MGLRTLLSVAVGALCSTIVASIDHDQIQPIPQPVPVTDSEKAGVKFKPELHILTGCVPYPAVSAAGEITGGLKGTGGTSGCEGPPLGAQIYGRAGWQNDVWAIMYAWYFPKSFDGGMPNDRHDWGSVIVWIDNPALESPTIKAISMSQNNNDYDSTTSVDGGLPLQFSRRLRTFAGAAYIEHSKIPGNTQDLIMWEQLPEVARTALNNADFGYAKNPLNDQNFAERLEFAWPF</sequence>
<keyword evidence="5" id="KW-0732">Signal</keyword>
<feature type="signal peptide" evidence="5">
    <location>
        <begin position="1"/>
        <end position="21"/>
    </location>
</feature>
<dbReference type="EMBL" id="JAGDFL010001116">
    <property type="protein sequence ID" value="KAG7377736.1"/>
    <property type="molecule type" value="Genomic_DNA"/>
</dbReference>
<dbReference type="InterPro" id="IPR008701">
    <property type="entry name" value="NPP1"/>
</dbReference>
<dbReference type="PIRSF" id="PIRSF029958">
    <property type="entry name" value="Necrosis-inducing_protein"/>
    <property type="match status" value="1"/>
</dbReference>
<keyword evidence="7" id="KW-1185">Reference proteome</keyword>
<evidence type="ECO:0000313" key="7">
    <source>
        <dbReference type="Proteomes" id="UP000693981"/>
    </source>
</evidence>
<evidence type="ECO:0000256" key="4">
    <source>
        <dbReference type="ARBA" id="ARBA00023026"/>
    </source>
</evidence>
<proteinExistence type="inferred from homology"/>
<dbReference type="AlphaFoldDB" id="A0A8T1V9U9"/>
<dbReference type="PANTHER" id="PTHR33657:SF8">
    <property type="entry name" value="DOMAIN PROTEIN, PUTATIVE (AFU_ORTHOLOGUE AFUA_5G00600)-RELATED"/>
    <property type="match status" value="1"/>
</dbReference>
<accession>A0A8T1V9U9</accession>
<dbReference type="OrthoDB" id="89086at2759"/>
<evidence type="ECO:0000256" key="3">
    <source>
        <dbReference type="ARBA" id="ARBA00022525"/>
    </source>
</evidence>
<evidence type="ECO:0000313" key="6">
    <source>
        <dbReference type="EMBL" id="KAG7377736.1"/>
    </source>
</evidence>
<dbReference type="PANTHER" id="PTHR33657">
    <property type="entry name" value="DOMAIN PROTEIN, PUTATIVE (AFU_ORTHOLOGUE AFUA_5G00600)-RELATED"/>
    <property type="match status" value="1"/>
</dbReference>
<reference evidence="6" key="1">
    <citation type="submission" date="2021-02" db="EMBL/GenBank/DDBJ databases">
        <authorList>
            <person name="Palmer J.M."/>
        </authorList>
    </citation>
    <scope>NUCLEOTIDE SEQUENCE</scope>
    <source>
        <strain evidence="6">SCRP23</strain>
    </source>
</reference>
<organism evidence="6 7">
    <name type="scientific">Phytophthora boehmeriae</name>
    <dbReference type="NCBI Taxonomy" id="109152"/>
    <lineage>
        <taxon>Eukaryota</taxon>
        <taxon>Sar</taxon>
        <taxon>Stramenopiles</taxon>
        <taxon>Oomycota</taxon>
        <taxon>Peronosporomycetes</taxon>
        <taxon>Peronosporales</taxon>
        <taxon>Peronosporaceae</taxon>
        <taxon>Phytophthora</taxon>
    </lineage>
</organism>
<evidence type="ECO:0000256" key="1">
    <source>
        <dbReference type="ARBA" id="ARBA00004613"/>
    </source>
</evidence>
<feature type="chain" id="PRO_5035835973" evidence="5">
    <location>
        <begin position="22"/>
        <end position="233"/>
    </location>
</feature>